<dbReference type="PANTHER" id="PTHR43788:SF16">
    <property type="entry name" value="HELICASE WITH ZINC FINGER 2"/>
    <property type="match status" value="1"/>
</dbReference>
<dbReference type="GO" id="GO:0016787">
    <property type="term" value="F:hydrolase activity"/>
    <property type="evidence" value="ECO:0007669"/>
    <property type="project" value="UniProtKB-KW"/>
</dbReference>
<evidence type="ECO:0000256" key="2">
    <source>
        <dbReference type="ARBA" id="ARBA00022801"/>
    </source>
</evidence>
<dbReference type="AlphaFoldDB" id="A0A0N4WF32"/>
<evidence type="ECO:0000256" key="3">
    <source>
        <dbReference type="ARBA" id="ARBA00022806"/>
    </source>
</evidence>
<accession>A0A0N4WF32</accession>
<dbReference type="InterPro" id="IPR050534">
    <property type="entry name" value="Coronavir_polyprotein_1ab"/>
</dbReference>
<keyword evidence="4" id="KW-0067">ATP-binding</keyword>
<feature type="domain" description="DNA2/NAM7 helicase-like C-terminal" evidence="5">
    <location>
        <begin position="85"/>
        <end position="232"/>
    </location>
</feature>
<dbReference type="Pfam" id="PF13087">
    <property type="entry name" value="AAA_12"/>
    <property type="match status" value="1"/>
</dbReference>
<evidence type="ECO:0000256" key="4">
    <source>
        <dbReference type="ARBA" id="ARBA00022840"/>
    </source>
</evidence>
<dbReference type="SUPFAM" id="SSF52540">
    <property type="entry name" value="P-loop containing nucleoside triphosphate hydrolases"/>
    <property type="match status" value="1"/>
</dbReference>
<dbReference type="InterPro" id="IPR027417">
    <property type="entry name" value="P-loop_NTPase"/>
</dbReference>
<sequence length="240" mass="27561">MRITTASLLNTTKLRRLFFGRVINEQSDRRRASQIPEHSLVAMLRRFPLTKHIYIGDVNRLKPHVRSPRSSQAARLGAKGVTELLMAKEIPLVQLVATYRAHPVLNALPNRLVYDRDLVSGTPARRRQMLTRYFRLLNPELPLVVIDVPSRSRLSPSRSHFNEQEAQCCKELICGLLSKDIPATLIGAINFYKDRQRLMEDTAAKLGVHFFTVDFVQEREMDIVVILTTRTTVDRFQENS</sequence>
<dbReference type="Gene3D" id="3.40.50.300">
    <property type="entry name" value="P-loop containing nucleotide triphosphate hydrolases"/>
    <property type="match status" value="1"/>
</dbReference>
<keyword evidence="3" id="KW-0347">Helicase</keyword>
<dbReference type="InterPro" id="IPR041679">
    <property type="entry name" value="DNA2/NAM7-like_C"/>
</dbReference>
<proteinExistence type="predicted"/>
<evidence type="ECO:0000259" key="5">
    <source>
        <dbReference type="Pfam" id="PF13087"/>
    </source>
</evidence>
<dbReference type="PANTHER" id="PTHR43788">
    <property type="entry name" value="DNA2/NAM7 HELICASE FAMILY MEMBER"/>
    <property type="match status" value="1"/>
</dbReference>
<reference evidence="6" key="1">
    <citation type="submission" date="2017-02" db="UniProtKB">
        <authorList>
            <consortium name="WormBaseParasite"/>
        </authorList>
    </citation>
    <scope>IDENTIFICATION</scope>
</reference>
<keyword evidence="2" id="KW-0378">Hydrolase</keyword>
<protein>
    <submittedName>
        <fullName evidence="6">AAA_12 domain-containing protein</fullName>
    </submittedName>
</protein>
<dbReference type="GO" id="GO:0005524">
    <property type="term" value="F:ATP binding"/>
    <property type="evidence" value="ECO:0007669"/>
    <property type="project" value="UniProtKB-KW"/>
</dbReference>
<dbReference type="GO" id="GO:0043139">
    <property type="term" value="F:5'-3' DNA helicase activity"/>
    <property type="evidence" value="ECO:0007669"/>
    <property type="project" value="TreeGrafter"/>
</dbReference>
<dbReference type="OMA" id="NEQSDRR"/>
<evidence type="ECO:0000256" key="1">
    <source>
        <dbReference type="ARBA" id="ARBA00022741"/>
    </source>
</evidence>
<evidence type="ECO:0000313" key="6">
    <source>
        <dbReference type="WBParaSite" id="HPLM_0000929001-mRNA-1"/>
    </source>
</evidence>
<keyword evidence="1" id="KW-0547">Nucleotide-binding</keyword>
<dbReference type="WBParaSite" id="HPLM_0000929001-mRNA-1">
    <property type="protein sequence ID" value="HPLM_0000929001-mRNA-1"/>
    <property type="gene ID" value="HPLM_0000929001"/>
</dbReference>
<name>A0A0N4WF32_HAEPC</name>
<organism evidence="6">
    <name type="scientific">Haemonchus placei</name>
    <name type="common">Barber's pole worm</name>
    <dbReference type="NCBI Taxonomy" id="6290"/>
    <lineage>
        <taxon>Eukaryota</taxon>
        <taxon>Metazoa</taxon>
        <taxon>Ecdysozoa</taxon>
        <taxon>Nematoda</taxon>
        <taxon>Chromadorea</taxon>
        <taxon>Rhabditida</taxon>
        <taxon>Rhabditina</taxon>
        <taxon>Rhabditomorpha</taxon>
        <taxon>Strongyloidea</taxon>
        <taxon>Trichostrongylidae</taxon>
        <taxon>Haemonchus</taxon>
    </lineage>
</organism>